<evidence type="ECO:0000256" key="2">
    <source>
        <dbReference type="SAM" id="SignalP"/>
    </source>
</evidence>
<accession>A0A1T4KB48</accession>
<dbReference type="EMBL" id="FUWH01000001">
    <property type="protein sequence ID" value="SJZ39629.1"/>
    <property type="molecule type" value="Genomic_DNA"/>
</dbReference>
<dbReference type="AlphaFoldDB" id="A0A1T4KB48"/>
<gene>
    <name evidence="3" type="ORF">SAMN04488132_101585</name>
</gene>
<dbReference type="Proteomes" id="UP000190888">
    <property type="component" value="Unassembled WGS sequence"/>
</dbReference>
<dbReference type="STRING" id="413434.SAMN04488132_101585"/>
<feature type="compositionally biased region" description="Polar residues" evidence="1">
    <location>
        <begin position="268"/>
        <end position="277"/>
    </location>
</feature>
<evidence type="ECO:0000256" key="1">
    <source>
        <dbReference type="SAM" id="MobiDB-lite"/>
    </source>
</evidence>
<dbReference type="Pfam" id="PF09697">
    <property type="entry name" value="Porph_ging"/>
    <property type="match status" value="1"/>
</dbReference>
<protein>
    <submittedName>
        <fullName evidence="3">GLPGLI family protein</fullName>
    </submittedName>
</protein>
<dbReference type="NCBIfam" id="TIGR01200">
    <property type="entry name" value="GLPGLI"/>
    <property type="match status" value="1"/>
</dbReference>
<organism evidence="3 4">
    <name type="scientific">Sediminibacterium ginsengisoli</name>
    <dbReference type="NCBI Taxonomy" id="413434"/>
    <lineage>
        <taxon>Bacteria</taxon>
        <taxon>Pseudomonadati</taxon>
        <taxon>Bacteroidota</taxon>
        <taxon>Chitinophagia</taxon>
        <taxon>Chitinophagales</taxon>
        <taxon>Chitinophagaceae</taxon>
        <taxon>Sediminibacterium</taxon>
    </lineage>
</organism>
<sequence length="277" mass="30366">MSLMKKTVFSALILLAGLSLSAQQKEPVIAQAMYHFSHMRDTANPGVFYEENMILRLGKTAGLYESYDKAYRDSVDLAMIDSVRKAGGIIRLSSAGKKPTTATVLYKFIGANKLYSKEFHLKYYFMEDEMPVIDWNISNETKKIMGIDCQKATGVCKGRTYEAWFAPGIPFNNGPWKLQGLPGLIVEASDLKKQVNFKFAGFQPLTASNRSVELPTDIIPTTRAEYTRLVDAINKNPEAFLSGNGNGALISMRGATPGARPAGGGPVNTVNNPVELP</sequence>
<feature type="region of interest" description="Disordered" evidence="1">
    <location>
        <begin position="255"/>
        <end position="277"/>
    </location>
</feature>
<evidence type="ECO:0000313" key="4">
    <source>
        <dbReference type="Proteomes" id="UP000190888"/>
    </source>
</evidence>
<name>A0A1T4KB48_9BACT</name>
<keyword evidence="2" id="KW-0732">Signal</keyword>
<reference evidence="3 4" key="1">
    <citation type="submission" date="2017-02" db="EMBL/GenBank/DDBJ databases">
        <authorList>
            <person name="Peterson S.W."/>
        </authorList>
    </citation>
    <scope>NUCLEOTIDE SEQUENCE [LARGE SCALE GENOMIC DNA]</scope>
    <source>
        <strain evidence="3 4">DSM 22335</strain>
    </source>
</reference>
<dbReference type="InterPro" id="IPR005901">
    <property type="entry name" value="GLPGLI"/>
</dbReference>
<dbReference type="OrthoDB" id="1440774at2"/>
<feature type="signal peptide" evidence="2">
    <location>
        <begin position="1"/>
        <end position="24"/>
    </location>
</feature>
<proteinExistence type="predicted"/>
<keyword evidence="4" id="KW-1185">Reference proteome</keyword>
<feature type="chain" id="PRO_5012210935" evidence="2">
    <location>
        <begin position="25"/>
        <end position="277"/>
    </location>
</feature>
<evidence type="ECO:0000313" key="3">
    <source>
        <dbReference type="EMBL" id="SJZ39629.1"/>
    </source>
</evidence>